<evidence type="ECO:0000256" key="1">
    <source>
        <dbReference type="SAM" id="Phobius"/>
    </source>
</evidence>
<keyword evidence="1" id="KW-0812">Transmembrane</keyword>
<name>A0A3T1D948_9BACL</name>
<dbReference type="Proteomes" id="UP000289856">
    <property type="component" value="Chromosome"/>
</dbReference>
<protein>
    <submittedName>
        <fullName evidence="2">Uncharacterized protein</fullName>
    </submittedName>
</protein>
<keyword evidence="1" id="KW-0472">Membrane</keyword>
<organism evidence="2 3">
    <name type="scientific">Cohnella abietis</name>
    <dbReference type="NCBI Taxonomy" id="2507935"/>
    <lineage>
        <taxon>Bacteria</taxon>
        <taxon>Bacillati</taxon>
        <taxon>Bacillota</taxon>
        <taxon>Bacilli</taxon>
        <taxon>Bacillales</taxon>
        <taxon>Paenibacillaceae</taxon>
        <taxon>Cohnella</taxon>
    </lineage>
</organism>
<dbReference type="KEGG" id="cohn:KCTCHS21_40050"/>
<evidence type="ECO:0000313" key="2">
    <source>
        <dbReference type="EMBL" id="BBI34606.1"/>
    </source>
</evidence>
<sequence length="148" mass="16630">MAIQFGCLTQINDISARVMELREPLFNPDKHPSFTLTNYFLRDYNDSIADLDKSKQIVDRIISGGKVVTSALETFAAQAVSDINNPKSEVIYDPRGTVLLSKVNPNDIVVLSSKGLQDFHLDQMAMFWILIILLLLSLFISKHHVPNV</sequence>
<evidence type="ECO:0000313" key="3">
    <source>
        <dbReference type="Proteomes" id="UP000289856"/>
    </source>
</evidence>
<accession>A0A3T1D948</accession>
<reference evidence="2 3" key="1">
    <citation type="submission" date="2019-01" db="EMBL/GenBank/DDBJ databases">
        <title>Complete genome sequence of Cohnella hallensis HS21 isolated from Korean fir (Abies koreana) rhizospheric soil.</title>
        <authorList>
            <person name="Jiang L."/>
            <person name="Kang S.W."/>
            <person name="Kim S."/>
            <person name="Jung J."/>
            <person name="Kim C.Y."/>
            <person name="Kim D.H."/>
            <person name="Kim S.W."/>
            <person name="Lee J."/>
        </authorList>
    </citation>
    <scope>NUCLEOTIDE SEQUENCE [LARGE SCALE GENOMIC DNA]</scope>
    <source>
        <strain evidence="2 3">HS21</strain>
    </source>
</reference>
<dbReference type="AlphaFoldDB" id="A0A3T1D948"/>
<feature type="transmembrane region" description="Helical" evidence="1">
    <location>
        <begin position="124"/>
        <end position="141"/>
    </location>
</feature>
<keyword evidence="1" id="KW-1133">Transmembrane helix</keyword>
<dbReference type="EMBL" id="AP019400">
    <property type="protein sequence ID" value="BBI34606.1"/>
    <property type="molecule type" value="Genomic_DNA"/>
</dbReference>
<keyword evidence="3" id="KW-1185">Reference proteome</keyword>
<gene>
    <name evidence="2" type="ORF">KCTCHS21_40050</name>
</gene>
<proteinExistence type="predicted"/>